<dbReference type="RefSeq" id="XP_004228068.1">
    <property type="nucleotide sequence ID" value="XM_004228020.1"/>
</dbReference>
<evidence type="ECO:0008006" key="3">
    <source>
        <dbReference type="Google" id="ProtNLM"/>
    </source>
</evidence>
<dbReference type="VEuPathDB" id="PlasmoDB:PCYB_005990"/>
<dbReference type="GeneID" id="14696392"/>
<dbReference type="Proteomes" id="UP000006319">
    <property type="component" value="Unassembled WGS sequence"/>
</dbReference>
<protein>
    <recommendedName>
        <fullName evidence="3">CYIR protein</fullName>
    </recommendedName>
</protein>
<keyword evidence="2" id="KW-1185">Reference proteome</keyword>
<evidence type="ECO:0000313" key="2">
    <source>
        <dbReference type="Proteomes" id="UP000006319"/>
    </source>
</evidence>
<sequence>INFRNFSCLWNDSIKKILPNCEFKIKNLCDLILLKRAYDYYLFSDACDTTDEKNAQISNSGYCKYINDSETIYSLYTVKCEQDDSTEDCKEFNEFNEFEEFDELEEIEEIETFEEFKEFEEIKEFKKYVLSYISHERSVRSEDNEEDVFSISCNIGLTSGSDLHKGIYIYYHY</sequence>
<organism evidence="1 2">
    <name type="scientific">Plasmodium cynomolgi (strain B)</name>
    <dbReference type="NCBI Taxonomy" id="1120755"/>
    <lineage>
        <taxon>Eukaryota</taxon>
        <taxon>Sar</taxon>
        <taxon>Alveolata</taxon>
        <taxon>Apicomplexa</taxon>
        <taxon>Aconoidasida</taxon>
        <taxon>Haemosporida</taxon>
        <taxon>Plasmodiidae</taxon>
        <taxon>Plasmodium</taxon>
        <taxon>Plasmodium (Plasmodium)</taxon>
    </lineage>
</organism>
<accession>K6V3B1</accession>
<proteinExistence type="predicted"/>
<reference evidence="1 2" key="1">
    <citation type="journal article" date="2012" name="Nat. Genet.">
        <title>Plasmodium cynomolgi genome sequences provide insight into Plasmodium vivax and the monkey malaria clade.</title>
        <authorList>
            <person name="Tachibana S."/>
            <person name="Sullivan S.A."/>
            <person name="Kawai S."/>
            <person name="Nakamura S."/>
            <person name="Kim H.R."/>
            <person name="Goto N."/>
            <person name="Arisue N."/>
            <person name="Palacpac N.M.Q."/>
            <person name="Honma H."/>
            <person name="Yagi M."/>
            <person name="Tougan T."/>
            <person name="Katakai Y."/>
            <person name="Kaneko O."/>
            <person name="Mita T."/>
            <person name="Kita K."/>
            <person name="Yasutomi Y."/>
            <person name="Sutton P.L."/>
            <person name="Shakhbatyan R."/>
            <person name="Horii T."/>
            <person name="Yasunaga T."/>
            <person name="Barnwell J.W."/>
            <person name="Escalante A.A."/>
            <person name="Carlton J.M."/>
            <person name="Tanabe K."/>
        </authorList>
    </citation>
    <scope>NUCLEOTIDE SEQUENCE [LARGE SCALE GENOMIC DNA]</scope>
    <source>
        <strain evidence="1 2">B</strain>
    </source>
</reference>
<evidence type="ECO:0000313" key="1">
    <source>
        <dbReference type="EMBL" id="GAB69850.1"/>
    </source>
</evidence>
<dbReference type="EMBL" id="DF157969">
    <property type="protein sequence ID" value="GAB69850.1"/>
    <property type="molecule type" value="Genomic_DNA"/>
</dbReference>
<dbReference type="AlphaFoldDB" id="K6V3B1"/>
<dbReference type="KEGG" id="pcy:PCYB_005990"/>
<gene>
    <name evidence="1" type="ORF">PCYB_005990</name>
</gene>
<name>K6V3B1_PLACD</name>
<feature type="non-terminal residue" evidence="1">
    <location>
        <position position="1"/>
    </location>
</feature>